<accession>A0AAV9ICK1</accession>
<reference evidence="2 3" key="1">
    <citation type="submission" date="2022-07" db="EMBL/GenBank/DDBJ databases">
        <title>Genome-wide signatures of adaptation to extreme environments.</title>
        <authorList>
            <person name="Cho C.H."/>
            <person name="Yoon H.S."/>
        </authorList>
    </citation>
    <scope>NUCLEOTIDE SEQUENCE [LARGE SCALE GENOMIC DNA]</scope>
    <source>
        <strain evidence="2 3">108.79 E11</strain>
    </source>
</reference>
<evidence type="ECO:0000313" key="2">
    <source>
        <dbReference type="EMBL" id="KAK4525077.1"/>
    </source>
</evidence>
<dbReference type="Proteomes" id="UP001300502">
    <property type="component" value="Unassembled WGS sequence"/>
</dbReference>
<name>A0AAV9ICK1_9RHOD</name>
<keyword evidence="3" id="KW-1185">Reference proteome</keyword>
<gene>
    <name evidence="2" type="ORF">GAYE_SCF08G2982</name>
</gene>
<feature type="region of interest" description="Disordered" evidence="1">
    <location>
        <begin position="91"/>
        <end position="130"/>
    </location>
</feature>
<dbReference type="EMBL" id="JANCYU010000028">
    <property type="protein sequence ID" value="KAK4525077.1"/>
    <property type="molecule type" value="Genomic_DNA"/>
</dbReference>
<sequence>MGCCLINILEMKRFPRSDDESEDDFEHLNKSIQLTTSWQAPVVSQFQSQPCTQIDWNITNLPTSTTTKRYITEVKALITRSLPEEEAIFRIPQASNSSSSSSEHPHTTDTSSSSTIKKRKKTKAEREARRLDPDIYAPSLRPRFVICKGCKEELWPPNCRYHSRHCKFAAKREKHSQSSDDYNDEDKIAVENLVNN</sequence>
<evidence type="ECO:0000313" key="3">
    <source>
        <dbReference type="Proteomes" id="UP001300502"/>
    </source>
</evidence>
<comment type="caution">
    <text evidence="2">The sequence shown here is derived from an EMBL/GenBank/DDBJ whole genome shotgun (WGS) entry which is preliminary data.</text>
</comment>
<feature type="compositionally biased region" description="Low complexity" evidence="1">
    <location>
        <begin position="95"/>
        <end position="115"/>
    </location>
</feature>
<dbReference type="AlphaFoldDB" id="A0AAV9ICK1"/>
<organism evidence="2 3">
    <name type="scientific">Galdieria yellowstonensis</name>
    <dbReference type="NCBI Taxonomy" id="3028027"/>
    <lineage>
        <taxon>Eukaryota</taxon>
        <taxon>Rhodophyta</taxon>
        <taxon>Bangiophyceae</taxon>
        <taxon>Galdieriales</taxon>
        <taxon>Galdieriaceae</taxon>
        <taxon>Galdieria</taxon>
    </lineage>
</organism>
<evidence type="ECO:0000256" key="1">
    <source>
        <dbReference type="SAM" id="MobiDB-lite"/>
    </source>
</evidence>
<protein>
    <submittedName>
        <fullName evidence="2">Uncharacterized protein</fullName>
    </submittedName>
</protein>
<proteinExistence type="predicted"/>